<accession>A0ACB9PG41</accession>
<protein>
    <submittedName>
        <fullName evidence="1">Uncharacterized protein</fullName>
    </submittedName>
</protein>
<comment type="caution">
    <text evidence="1">The sequence shown here is derived from an EMBL/GenBank/DDBJ whole genome shotgun (WGS) entry which is preliminary data.</text>
</comment>
<name>A0ACB9PG41_BAUVA</name>
<organism evidence="1 2">
    <name type="scientific">Bauhinia variegata</name>
    <name type="common">Purple orchid tree</name>
    <name type="synonym">Phanera variegata</name>
    <dbReference type="NCBI Taxonomy" id="167791"/>
    <lineage>
        <taxon>Eukaryota</taxon>
        <taxon>Viridiplantae</taxon>
        <taxon>Streptophyta</taxon>
        <taxon>Embryophyta</taxon>
        <taxon>Tracheophyta</taxon>
        <taxon>Spermatophyta</taxon>
        <taxon>Magnoliopsida</taxon>
        <taxon>eudicotyledons</taxon>
        <taxon>Gunneridae</taxon>
        <taxon>Pentapetalae</taxon>
        <taxon>rosids</taxon>
        <taxon>fabids</taxon>
        <taxon>Fabales</taxon>
        <taxon>Fabaceae</taxon>
        <taxon>Cercidoideae</taxon>
        <taxon>Cercideae</taxon>
        <taxon>Bauhiniinae</taxon>
        <taxon>Bauhinia</taxon>
    </lineage>
</organism>
<proteinExistence type="predicted"/>
<reference evidence="1 2" key="1">
    <citation type="journal article" date="2022" name="DNA Res.">
        <title>Chromosomal-level genome assembly of the orchid tree Bauhinia variegata (Leguminosae; Cercidoideae) supports the allotetraploid origin hypothesis of Bauhinia.</title>
        <authorList>
            <person name="Zhong Y."/>
            <person name="Chen Y."/>
            <person name="Zheng D."/>
            <person name="Pang J."/>
            <person name="Liu Y."/>
            <person name="Luo S."/>
            <person name="Meng S."/>
            <person name="Qian L."/>
            <person name="Wei D."/>
            <person name="Dai S."/>
            <person name="Zhou R."/>
        </authorList>
    </citation>
    <scope>NUCLEOTIDE SEQUENCE [LARGE SCALE GENOMIC DNA]</scope>
    <source>
        <strain evidence="1">BV-YZ2020</strain>
    </source>
</reference>
<keyword evidence="2" id="KW-1185">Reference proteome</keyword>
<dbReference type="Proteomes" id="UP000828941">
    <property type="component" value="Chromosome 4"/>
</dbReference>
<evidence type="ECO:0000313" key="1">
    <source>
        <dbReference type="EMBL" id="KAI4347391.1"/>
    </source>
</evidence>
<evidence type="ECO:0000313" key="2">
    <source>
        <dbReference type="Proteomes" id="UP000828941"/>
    </source>
</evidence>
<gene>
    <name evidence="1" type="ORF">L6164_008207</name>
</gene>
<sequence>MTENTSELWLCTITILLATAIFAKLIGIKGSKGEKSTGRLPPGRRGWPLIGDSINWYNAVASCHPPQFVEEMVERYGKIFSCSLFGKWAVVSADPSFNRFVMQNEGKLFKSSYPKSFRDLVGKNGVITVQGEQQRKLHGIASNMMRLEKLKFHFLNDIQKVMLQTLSNFEDNQVILLQNVAINLMVNQLLGVSSEAEINEMAHLFSDFVDGCLSVPINISGFAYHTAMQAREKIISKINKTIEVHRQQGAPIAGTGVLGRLLEEESLPDEAVADFIINLLFAGNETTTKTMLFAVYFLTHCPRAMKQLLEEQDSVRSNSEGEEMLTWQDYKAMPFTQCVIDETLRLGGIAIWLMREAKEDIKYQAVHLDENIYKGALEFNPWRWMEPENEEKRNWRSSPFFAPFGGGARFCPGAELARLQIALFLHYFLTTYRWTQVKEDRMSFFPSARLVNGFQIRLNKRHHQQTN</sequence>
<dbReference type="EMBL" id="CM039429">
    <property type="protein sequence ID" value="KAI4347391.1"/>
    <property type="molecule type" value="Genomic_DNA"/>
</dbReference>